<dbReference type="Gene3D" id="3.30.450.90">
    <property type="match status" value="1"/>
</dbReference>
<evidence type="ECO:0000313" key="6">
    <source>
        <dbReference type="Proteomes" id="UP000282597"/>
    </source>
</evidence>
<proteinExistence type="inferred from homology"/>
<keyword evidence="6" id="KW-1185">Reference proteome</keyword>
<name>A0A2Z6EVN9_9BURK</name>
<accession>A0A2Z6EVN9</accession>
<evidence type="ECO:0000259" key="4">
    <source>
        <dbReference type="Pfam" id="PF00437"/>
    </source>
</evidence>
<comment type="similarity">
    <text evidence="1">Belongs to the GSP E family.</text>
</comment>
<dbReference type="Pfam" id="PF00437">
    <property type="entry name" value="T2SSE"/>
    <property type="match status" value="1"/>
</dbReference>
<dbReference type="InterPro" id="IPR001482">
    <property type="entry name" value="T2SS/T4SS_dom"/>
</dbReference>
<dbReference type="PANTHER" id="PTHR30258:SF1">
    <property type="entry name" value="PROTEIN TRANSPORT PROTEIN HOFB HOMOLOG"/>
    <property type="match status" value="1"/>
</dbReference>
<evidence type="ECO:0000313" key="5">
    <source>
        <dbReference type="EMBL" id="BBE09519.1"/>
    </source>
</evidence>
<organism evidence="5 6">
    <name type="scientific">Mycoavidus cysteinexigens</name>
    <dbReference type="NCBI Taxonomy" id="1553431"/>
    <lineage>
        <taxon>Bacteria</taxon>
        <taxon>Pseudomonadati</taxon>
        <taxon>Pseudomonadota</taxon>
        <taxon>Betaproteobacteria</taxon>
        <taxon>Burkholderiales</taxon>
        <taxon>Burkholderiaceae</taxon>
        <taxon>Mycoavidus</taxon>
    </lineage>
</organism>
<keyword evidence="2" id="KW-0547">Nucleotide-binding</keyword>
<dbReference type="SUPFAM" id="SSF52540">
    <property type="entry name" value="P-loop containing nucleoside triphosphate hydrolases"/>
    <property type="match status" value="1"/>
</dbReference>
<evidence type="ECO:0000256" key="2">
    <source>
        <dbReference type="ARBA" id="ARBA00022741"/>
    </source>
</evidence>
<reference evidence="5 6" key="1">
    <citation type="journal article" date="2018" name="Microbes Environ.">
        <title>Comparative Genomic Insights into Endofungal Lifestyles of Two Bacterial Endosymbionts, Mycoavidus cysteinexigens and Burkholderia rhizoxinica.</title>
        <authorList>
            <person name="Sharmin D."/>
            <person name="Guo Y."/>
            <person name="Nishizawa T."/>
            <person name="Ohshima S."/>
            <person name="Sato Y."/>
            <person name="Takashima Y."/>
            <person name="Narisawa K."/>
            <person name="Ohta H."/>
        </authorList>
    </citation>
    <scope>NUCLEOTIDE SEQUENCE [LARGE SCALE GENOMIC DNA]</scope>
    <source>
        <strain evidence="5 6">B1-EB</strain>
    </source>
</reference>
<dbReference type="PANTHER" id="PTHR30258">
    <property type="entry name" value="TYPE II SECRETION SYSTEM PROTEIN GSPE-RELATED"/>
    <property type="match status" value="1"/>
</dbReference>
<dbReference type="AlphaFoldDB" id="A0A2Z6EVN9"/>
<dbReference type="EMBL" id="AP018150">
    <property type="protein sequence ID" value="BBE09519.1"/>
    <property type="molecule type" value="Genomic_DNA"/>
</dbReference>
<dbReference type="GO" id="GO:0005524">
    <property type="term" value="F:ATP binding"/>
    <property type="evidence" value="ECO:0007669"/>
    <property type="project" value="UniProtKB-KW"/>
</dbReference>
<dbReference type="RefSeq" id="WP_052393574.1">
    <property type="nucleotide sequence ID" value="NZ_AP018150.1"/>
</dbReference>
<dbReference type="GO" id="GO:0005886">
    <property type="term" value="C:plasma membrane"/>
    <property type="evidence" value="ECO:0007669"/>
    <property type="project" value="TreeGrafter"/>
</dbReference>
<dbReference type="GO" id="GO:0016887">
    <property type="term" value="F:ATP hydrolysis activity"/>
    <property type="evidence" value="ECO:0007669"/>
    <property type="project" value="TreeGrafter"/>
</dbReference>
<keyword evidence="3" id="KW-0067">ATP-binding</keyword>
<dbReference type="InterPro" id="IPR027417">
    <property type="entry name" value="P-loop_NTPase"/>
</dbReference>
<evidence type="ECO:0000256" key="3">
    <source>
        <dbReference type="ARBA" id="ARBA00022840"/>
    </source>
</evidence>
<protein>
    <submittedName>
        <fullName evidence="5">Type II secretory pathway, ATPase PulE</fullName>
    </submittedName>
</protein>
<gene>
    <name evidence="5" type="ORF">MCB1EB_1358</name>
</gene>
<evidence type="ECO:0000256" key="1">
    <source>
        <dbReference type="ARBA" id="ARBA00006611"/>
    </source>
</evidence>
<dbReference type="KEGG" id="mcys:MCB1EB_1358"/>
<feature type="domain" description="Bacterial type II secretion system protein E" evidence="4">
    <location>
        <begin position="172"/>
        <end position="574"/>
    </location>
</feature>
<sequence>MRSKLTAKQNSPNSVDTDAAKHFRQASRLTPAPQALCATLLGAPTKAAINLPDELPYFVRTLYEEISLQPSLRNQICPVLIESATEKIQRGRFALILLESMLRSDIAEEIVRQFSLRYIPADPLYYVAAPTLMIELCRVRNEPHSHRQIPGVTSKKLDDNALWAHFLTAARFAIANGASDIHLEIRRAQERSPIGFRVAGRLVRPSAFHMFTTHLTDMAAIIYSRGNSVSESVFNENYAQQCQVPATIDERHVLFRLATFPLVNGTDVVLRLLFQSNAQTIRSLGDLGYLPDQVALWRRTIARLSGATIVAGVVNSGKSTTLQTVLAQMPKWAKKFSIEDPVEYLIPGVSQVSIARSLSEQDHSGDPFLTIKRQLKRGDLDVCLIGEIRDRPSAALLRDVAESGHRALSTLHTPSALGIVDRLADHELGIPREVLATPGFLNLLVYQTLLPTLCPHCKIPLFELVHSASAQTHHLALLAEIFPASDLFATSEGLAAYVARIAHCFKLELFDNALKHKLFCRNPTGCAHCQREGLPELNGLHQRTVVAEMFELDRPMLALVRAHKNLELHQYLYNLHKAPLDSVSTTGKSALEIALYKALQGEIDLLDIEAKFGSFIHYQRQLQLHQRSPRCIRHPAPY</sequence>
<dbReference type="Proteomes" id="UP000282597">
    <property type="component" value="Chromosome"/>
</dbReference>
<dbReference type="Gene3D" id="3.40.50.300">
    <property type="entry name" value="P-loop containing nucleotide triphosphate hydrolases"/>
    <property type="match status" value="1"/>
</dbReference>